<dbReference type="OrthoDB" id="9392265at2759"/>
<reference evidence="2 3" key="1">
    <citation type="journal article" date="2019" name="Sci. Data">
        <title>Hybrid genome assembly and annotation of Danionella translucida.</title>
        <authorList>
            <person name="Kadobianskyi M."/>
            <person name="Schulze L."/>
            <person name="Schuelke M."/>
            <person name="Judkewitz B."/>
        </authorList>
    </citation>
    <scope>NUCLEOTIDE SEQUENCE [LARGE SCALE GENOMIC DNA]</scope>
    <source>
        <strain evidence="2 3">Bolton</strain>
    </source>
</reference>
<keyword evidence="3" id="KW-1185">Reference proteome</keyword>
<comment type="caution">
    <text evidence="2">The sequence shown here is derived from an EMBL/GenBank/DDBJ whole genome shotgun (WGS) entry which is preliminary data.</text>
</comment>
<name>A0A553QEA4_9TELE</name>
<evidence type="ECO:0000256" key="1">
    <source>
        <dbReference type="SAM" id="Phobius"/>
    </source>
</evidence>
<keyword evidence="1" id="KW-0812">Transmembrane</keyword>
<sequence length="477" mass="53762">MFPEAKACALISDTSGHKLHIGQVFMSVWVKESFSVICWVIKDTIHFNVKVSTFVSNVNRNPMAVHRINDSSCGNLGFQQTYSMIFYNQAFLHCLKQLTLLGSSEAAHLQCLLYLEESFCVIPRILKDCIHFFIKEATLKSNVYRDSVTVYGVNNSTSGNLGFQLMNPFPPFVITVIRNIACRNGSCSLKHSRAQIFGIATDIPQFLSSACIKSTLPDCFIKWYSARDIRVPARYWSKADWSMSPLEIDSSMSYCHPDLLSVIIDLTTPSDEEVCEHRISQLALEPGLEKVAISWMEGSSETSASPLHGTPSVTDKLEETFNRSQIQGFFDDCLLSFELRVGRLLKLIDLLSDGMLVLCCLVLENFPLAEPEGFIGLLSPYFQLLLRLLPSFISFSLLLFQILCLLLELNDHDMLLLLCIEFLLALLSNLFAELLRLILHCLANFELDPNDLNFFFDPGAAQQGFLDLLRLSLDFLL</sequence>
<proteinExistence type="predicted"/>
<dbReference type="EMBL" id="SRMA01026061">
    <property type="protein sequence ID" value="TRY88263.1"/>
    <property type="molecule type" value="Genomic_DNA"/>
</dbReference>
<keyword evidence="1" id="KW-0472">Membrane</keyword>
<gene>
    <name evidence="2" type="ORF">DNTS_022642</name>
</gene>
<protein>
    <submittedName>
        <fullName evidence="2">Uncharacterized protein</fullName>
    </submittedName>
</protein>
<dbReference type="Proteomes" id="UP000316079">
    <property type="component" value="Unassembled WGS sequence"/>
</dbReference>
<dbReference type="AlphaFoldDB" id="A0A553QEA4"/>
<feature type="transmembrane region" description="Helical" evidence="1">
    <location>
        <begin position="388"/>
        <end position="407"/>
    </location>
</feature>
<keyword evidence="1" id="KW-1133">Transmembrane helix</keyword>
<accession>A0A553QEA4</accession>
<evidence type="ECO:0000313" key="3">
    <source>
        <dbReference type="Proteomes" id="UP000316079"/>
    </source>
</evidence>
<organism evidence="2 3">
    <name type="scientific">Danionella cerebrum</name>
    <dbReference type="NCBI Taxonomy" id="2873325"/>
    <lineage>
        <taxon>Eukaryota</taxon>
        <taxon>Metazoa</taxon>
        <taxon>Chordata</taxon>
        <taxon>Craniata</taxon>
        <taxon>Vertebrata</taxon>
        <taxon>Euteleostomi</taxon>
        <taxon>Actinopterygii</taxon>
        <taxon>Neopterygii</taxon>
        <taxon>Teleostei</taxon>
        <taxon>Ostariophysi</taxon>
        <taxon>Cypriniformes</taxon>
        <taxon>Danionidae</taxon>
        <taxon>Danioninae</taxon>
        <taxon>Danionella</taxon>
    </lineage>
</organism>
<evidence type="ECO:0000313" key="2">
    <source>
        <dbReference type="EMBL" id="TRY88263.1"/>
    </source>
</evidence>
<feature type="transmembrane region" description="Helical" evidence="1">
    <location>
        <begin position="414"/>
        <end position="432"/>
    </location>
</feature>